<dbReference type="EMBL" id="AAHK01001909">
    <property type="protein sequence ID" value="EAN83778.1"/>
    <property type="molecule type" value="Genomic_DNA"/>
</dbReference>
<evidence type="ECO:0000313" key="1">
    <source>
        <dbReference type="EMBL" id="EAN83778.1"/>
    </source>
</evidence>
<evidence type="ECO:0000313" key="2">
    <source>
        <dbReference type="Proteomes" id="UP000002296"/>
    </source>
</evidence>
<dbReference type="AlphaFoldDB" id="Q4CU26"/>
<dbReference type="RefSeq" id="XP_805629.1">
    <property type="nucleotide sequence ID" value="XM_800536.1"/>
</dbReference>
<gene>
    <name evidence="1" type="ORF">Tc00.1047053509123.20</name>
</gene>
<dbReference type="PaxDb" id="353153-Q4CU26"/>
<organism evidence="1 2">
    <name type="scientific">Trypanosoma cruzi (strain CL Brener)</name>
    <dbReference type="NCBI Taxonomy" id="353153"/>
    <lineage>
        <taxon>Eukaryota</taxon>
        <taxon>Discoba</taxon>
        <taxon>Euglenozoa</taxon>
        <taxon>Kinetoplastea</taxon>
        <taxon>Metakinetoplastina</taxon>
        <taxon>Trypanosomatida</taxon>
        <taxon>Trypanosomatidae</taxon>
        <taxon>Trypanosoma</taxon>
        <taxon>Schizotrypanum</taxon>
    </lineage>
</organism>
<dbReference type="Proteomes" id="UP000002296">
    <property type="component" value="Unassembled WGS sequence"/>
</dbReference>
<dbReference type="InParanoid" id="Q4CU26"/>
<dbReference type="GeneID" id="3535420"/>
<name>Q4CU26_TRYCC</name>
<keyword evidence="2" id="KW-1185">Reference proteome</keyword>
<proteinExistence type="predicted"/>
<protein>
    <submittedName>
        <fullName evidence="1">Uncharacterized protein</fullName>
    </submittedName>
</protein>
<reference evidence="1 2" key="1">
    <citation type="journal article" date="2005" name="Science">
        <title>The genome sequence of Trypanosoma cruzi, etiologic agent of Chagas disease.</title>
        <authorList>
            <person name="El-Sayed N.M."/>
            <person name="Myler P.J."/>
            <person name="Bartholomeu D.C."/>
            <person name="Nilsson D."/>
            <person name="Aggarwal G."/>
            <person name="Tran A.N."/>
            <person name="Ghedin E."/>
            <person name="Worthey E.A."/>
            <person name="Delcher A.L."/>
            <person name="Blandin G."/>
            <person name="Westenberger S.J."/>
            <person name="Caler E."/>
            <person name="Cerqueira G.C."/>
            <person name="Branche C."/>
            <person name="Haas B."/>
            <person name="Anupama A."/>
            <person name="Arner E."/>
            <person name="Aslund L."/>
            <person name="Attipoe P."/>
            <person name="Bontempi E."/>
            <person name="Bringaud F."/>
            <person name="Burton P."/>
            <person name="Cadag E."/>
            <person name="Campbell D.A."/>
            <person name="Carrington M."/>
            <person name="Crabtree J."/>
            <person name="Darban H."/>
            <person name="da Silveira J.F."/>
            <person name="de Jong P."/>
            <person name="Edwards K."/>
            <person name="Englund P.T."/>
            <person name="Fazelina G."/>
            <person name="Feldblyum T."/>
            <person name="Ferella M."/>
            <person name="Frasch A.C."/>
            <person name="Gull K."/>
            <person name="Horn D."/>
            <person name="Hou L."/>
            <person name="Huang Y."/>
            <person name="Kindlund E."/>
            <person name="Klingbeil M."/>
            <person name="Kluge S."/>
            <person name="Koo H."/>
            <person name="Lacerda D."/>
            <person name="Levin M.J."/>
            <person name="Lorenzi H."/>
            <person name="Louie T."/>
            <person name="Machado C.R."/>
            <person name="McCulloch R."/>
            <person name="McKenna A."/>
            <person name="Mizuno Y."/>
            <person name="Mottram J.C."/>
            <person name="Nelson S."/>
            <person name="Ochaya S."/>
            <person name="Osoegawa K."/>
            <person name="Pai G."/>
            <person name="Parsons M."/>
            <person name="Pentony M."/>
            <person name="Pettersson U."/>
            <person name="Pop M."/>
            <person name="Ramirez J.L."/>
            <person name="Rinta J."/>
            <person name="Robertson L."/>
            <person name="Salzberg S.L."/>
            <person name="Sanchez D.O."/>
            <person name="Seyler A."/>
            <person name="Sharma R."/>
            <person name="Shetty J."/>
            <person name="Simpson A.J."/>
            <person name="Sisk E."/>
            <person name="Tammi M.T."/>
            <person name="Tarleton R."/>
            <person name="Teixeira S."/>
            <person name="Van Aken S."/>
            <person name="Vogt C."/>
            <person name="Ward P.N."/>
            <person name="Wickstead B."/>
            <person name="Wortman J."/>
            <person name="White O."/>
            <person name="Fraser C.M."/>
            <person name="Stuart K.D."/>
            <person name="Andersson B."/>
        </authorList>
    </citation>
    <scope>NUCLEOTIDE SEQUENCE [LARGE SCALE GENOMIC DNA]</scope>
    <source>
        <strain evidence="1 2">CL Brener</strain>
    </source>
</reference>
<sequence length="131" mass="14780">MTEEALAQQVMQEFMATRHAGSSVELLRSVFSARLQQTIAQRYPLAYNRLLLAWHWRGKWHCLADEIVGLRCFLDTLRDYAETRDLEVHIAFSELRCCLQGESLRGAADGRQRWRATAGASSPGGCLGLLV</sequence>
<dbReference type="KEGG" id="tcr:509123.20"/>
<accession>Q4CU26</accession>
<comment type="caution">
    <text evidence="1">The sequence shown here is derived from an EMBL/GenBank/DDBJ whole genome shotgun (WGS) entry which is preliminary data.</text>
</comment>